<keyword evidence="3" id="KW-1185">Reference proteome</keyword>
<dbReference type="EMBL" id="JBFXLR010000003">
    <property type="protein sequence ID" value="KAL2859378.1"/>
    <property type="molecule type" value="Genomic_DNA"/>
</dbReference>
<dbReference type="RefSeq" id="XP_070904312.1">
    <property type="nucleotide sequence ID" value="XM_071044272.1"/>
</dbReference>
<comment type="caution">
    <text evidence="2">The sequence shown here is derived from an EMBL/GenBank/DDBJ whole genome shotgun (WGS) entry which is preliminary data.</text>
</comment>
<feature type="signal peptide" evidence="1">
    <location>
        <begin position="1"/>
        <end position="26"/>
    </location>
</feature>
<reference evidence="2 3" key="1">
    <citation type="submission" date="2024-07" db="EMBL/GenBank/DDBJ databases">
        <title>Section-level genome sequencing and comparative genomics of Aspergillus sections Usti and Cavernicolus.</title>
        <authorList>
            <consortium name="Lawrence Berkeley National Laboratory"/>
            <person name="Nybo J.L."/>
            <person name="Vesth T.C."/>
            <person name="Theobald S."/>
            <person name="Frisvad J.C."/>
            <person name="Larsen T.O."/>
            <person name="Kjaerboelling I."/>
            <person name="Rothschild-Mancinelli K."/>
            <person name="Lyhne E.K."/>
            <person name="Kogle M.E."/>
            <person name="Barry K."/>
            <person name="Clum A."/>
            <person name="Na H."/>
            <person name="Ledsgaard L."/>
            <person name="Lin J."/>
            <person name="Lipzen A."/>
            <person name="Kuo A."/>
            <person name="Riley R."/>
            <person name="Mondo S."/>
            <person name="LaButti K."/>
            <person name="Haridas S."/>
            <person name="Pangalinan J."/>
            <person name="Salamov A.A."/>
            <person name="Simmons B.A."/>
            <person name="Magnuson J.K."/>
            <person name="Chen J."/>
            <person name="Drula E."/>
            <person name="Henrissat B."/>
            <person name="Wiebenga A."/>
            <person name="Lubbers R.J."/>
            <person name="Gomes A.C."/>
            <person name="Macurrencykelacurrency M.R."/>
            <person name="Stajich J."/>
            <person name="Grigoriev I.V."/>
            <person name="Mortensen U.H."/>
            <person name="De vries R.P."/>
            <person name="Baker S.E."/>
            <person name="Andersen M.R."/>
        </authorList>
    </citation>
    <scope>NUCLEOTIDE SEQUENCE [LARGE SCALE GENOMIC DNA]</scope>
    <source>
        <strain evidence="2 3">CBS 756.74</strain>
    </source>
</reference>
<protein>
    <submittedName>
        <fullName evidence="2">Uncharacterized protein</fullName>
    </submittedName>
</protein>
<keyword evidence="1" id="KW-0732">Signal</keyword>
<evidence type="ECO:0000256" key="1">
    <source>
        <dbReference type="SAM" id="SignalP"/>
    </source>
</evidence>
<dbReference type="GeneID" id="98159436"/>
<feature type="chain" id="PRO_5047247905" evidence="1">
    <location>
        <begin position="27"/>
        <end position="276"/>
    </location>
</feature>
<organism evidence="2 3">
    <name type="scientific">Aspergillus pseudodeflectus</name>
    <dbReference type="NCBI Taxonomy" id="176178"/>
    <lineage>
        <taxon>Eukaryota</taxon>
        <taxon>Fungi</taxon>
        <taxon>Dikarya</taxon>
        <taxon>Ascomycota</taxon>
        <taxon>Pezizomycotina</taxon>
        <taxon>Eurotiomycetes</taxon>
        <taxon>Eurotiomycetidae</taxon>
        <taxon>Eurotiales</taxon>
        <taxon>Aspergillaceae</taxon>
        <taxon>Aspergillus</taxon>
        <taxon>Aspergillus subgen. Nidulantes</taxon>
    </lineage>
</organism>
<name>A0ABR4L7D0_9EURO</name>
<evidence type="ECO:0000313" key="3">
    <source>
        <dbReference type="Proteomes" id="UP001610444"/>
    </source>
</evidence>
<sequence length="276" mass="30851">MLLPSFWNISLLVLGILSTFTPILNAYDLSRPLQAQGPLGVTLDYSLAMLWPEGVKPEDTSSPRHWAFSSHLVFNEPVESITDGQLWKIARDAATEMEADLRQYGISAKRMPSAMGILAWDKHIILASSQTGQKSFTYDYKDTPVLQSLRLCQIAWRDEAPSGTDSEHRTQGKCAEQISAHMYYLLGWELPLQVQNARVGVWVRNGKGEWGQRDPCGDPKRDSWGCNLFTVDQRWTVLGSDIHEEAYDVATLAGGIATRNQIQLCSSIREDSAPPL</sequence>
<dbReference type="Proteomes" id="UP001610444">
    <property type="component" value="Unassembled WGS sequence"/>
</dbReference>
<accession>A0ABR4L7D0</accession>
<gene>
    <name evidence="2" type="ORF">BJX68DRAFT_261818</name>
</gene>
<proteinExistence type="predicted"/>
<evidence type="ECO:0000313" key="2">
    <source>
        <dbReference type="EMBL" id="KAL2859378.1"/>
    </source>
</evidence>